<evidence type="ECO:0000259" key="5">
    <source>
        <dbReference type="PROSITE" id="PS50931"/>
    </source>
</evidence>
<dbReference type="CDD" id="cd08423">
    <property type="entry name" value="PBP2_LTTR_like_6"/>
    <property type="match status" value="1"/>
</dbReference>
<dbReference type="OrthoDB" id="3505530at2"/>
<evidence type="ECO:0000256" key="2">
    <source>
        <dbReference type="ARBA" id="ARBA00023015"/>
    </source>
</evidence>
<dbReference type="InterPro" id="IPR000847">
    <property type="entry name" value="LysR_HTH_N"/>
</dbReference>
<dbReference type="InterPro" id="IPR036388">
    <property type="entry name" value="WH-like_DNA-bd_sf"/>
</dbReference>
<dbReference type="Proteomes" id="UP000262477">
    <property type="component" value="Unassembled WGS sequence"/>
</dbReference>
<dbReference type="AlphaFoldDB" id="A0A371PTE2"/>
<evidence type="ECO:0000256" key="3">
    <source>
        <dbReference type="ARBA" id="ARBA00023125"/>
    </source>
</evidence>
<feature type="domain" description="HTH lysR-type" evidence="5">
    <location>
        <begin position="2"/>
        <end position="59"/>
    </location>
</feature>
<dbReference type="Pfam" id="PF00126">
    <property type="entry name" value="HTH_1"/>
    <property type="match status" value="1"/>
</dbReference>
<keyword evidence="4" id="KW-0804">Transcription</keyword>
<evidence type="ECO:0000256" key="4">
    <source>
        <dbReference type="ARBA" id="ARBA00023163"/>
    </source>
</evidence>
<dbReference type="InterPro" id="IPR036390">
    <property type="entry name" value="WH_DNA-bd_sf"/>
</dbReference>
<sequence length="309" mass="33612">MFDLNRLRALRAVATHGSMTGAAAALGYTPSAISQQIAKLERETGSELLDRQGGKVELTPAGWLLAEATDEVVAVLERTRSRLEEQRDRPTGRLMLAAFPTACRGFAAAALADLVRRHRTLDCQLVEADPNRAISLVVRGEADLAVVHDWHNTPLTLPASLSVTELGEDIADVALPEGHPLAERDVLTPYDLRKERWIGQGSGAMCHEWLLRSFSDLGTEPDIPYQIEEYESQISLLAAGLGVTMLPRLGRGTLPPTVRVVPMQPAPSRRLSAIWRSQADRRPAIHATLAALRGHWPGANSGQPARESA</sequence>
<accession>A0A371PTE2</accession>
<evidence type="ECO:0000313" key="6">
    <source>
        <dbReference type="EMBL" id="REK85756.1"/>
    </source>
</evidence>
<reference evidence="6 7" key="1">
    <citation type="submission" date="2018-08" db="EMBL/GenBank/DDBJ databases">
        <title>Streptomyces NEAU-D10 sp. nov., a novel Actinomycete isolated from soil.</title>
        <authorList>
            <person name="Jin L."/>
        </authorList>
    </citation>
    <scope>NUCLEOTIDE SEQUENCE [LARGE SCALE GENOMIC DNA]</scope>
    <source>
        <strain evidence="6 7">NEAU-D10</strain>
    </source>
</reference>
<dbReference type="Gene3D" id="1.10.10.10">
    <property type="entry name" value="Winged helix-like DNA-binding domain superfamily/Winged helix DNA-binding domain"/>
    <property type="match status" value="1"/>
</dbReference>
<name>A0A371PTE2_STRIH</name>
<dbReference type="EMBL" id="QUAC01000409">
    <property type="protein sequence ID" value="REK85756.1"/>
    <property type="molecule type" value="Genomic_DNA"/>
</dbReference>
<keyword evidence="7" id="KW-1185">Reference proteome</keyword>
<dbReference type="Pfam" id="PF03466">
    <property type="entry name" value="LysR_substrate"/>
    <property type="match status" value="1"/>
</dbReference>
<dbReference type="PANTHER" id="PTHR30346">
    <property type="entry name" value="TRANSCRIPTIONAL DUAL REGULATOR HCAR-RELATED"/>
    <property type="match status" value="1"/>
</dbReference>
<dbReference type="Gene3D" id="3.40.190.10">
    <property type="entry name" value="Periplasmic binding protein-like II"/>
    <property type="match status" value="2"/>
</dbReference>
<proteinExistence type="inferred from homology"/>
<dbReference type="GO" id="GO:0003677">
    <property type="term" value="F:DNA binding"/>
    <property type="evidence" value="ECO:0007669"/>
    <property type="project" value="UniProtKB-KW"/>
</dbReference>
<evidence type="ECO:0000313" key="7">
    <source>
        <dbReference type="Proteomes" id="UP000262477"/>
    </source>
</evidence>
<organism evidence="6 7">
    <name type="scientific">Streptomyces inhibens</name>
    <dbReference type="NCBI Taxonomy" id="2293571"/>
    <lineage>
        <taxon>Bacteria</taxon>
        <taxon>Bacillati</taxon>
        <taxon>Actinomycetota</taxon>
        <taxon>Actinomycetes</taxon>
        <taxon>Kitasatosporales</taxon>
        <taxon>Streptomycetaceae</taxon>
        <taxon>Streptomyces</taxon>
    </lineage>
</organism>
<dbReference type="PROSITE" id="PS50931">
    <property type="entry name" value="HTH_LYSR"/>
    <property type="match status" value="1"/>
</dbReference>
<dbReference type="SUPFAM" id="SSF46785">
    <property type="entry name" value="Winged helix' DNA-binding domain"/>
    <property type="match status" value="1"/>
</dbReference>
<dbReference type="SUPFAM" id="SSF53850">
    <property type="entry name" value="Periplasmic binding protein-like II"/>
    <property type="match status" value="1"/>
</dbReference>
<keyword evidence="2" id="KW-0805">Transcription regulation</keyword>
<dbReference type="GO" id="GO:0003700">
    <property type="term" value="F:DNA-binding transcription factor activity"/>
    <property type="evidence" value="ECO:0007669"/>
    <property type="project" value="InterPro"/>
</dbReference>
<dbReference type="InterPro" id="IPR005119">
    <property type="entry name" value="LysR_subst-bd"/>
</dbReference>
<keyword evidence="3" id="KW-0238">DNA-binding</keyword>
<dbReference type="PANTHER" id="PTHR30346:SF29">
    <property type="entry name" value="LYSR SUBSTRATE-BINDING"/>
    <property type="match status" value="1"/>
</dbReference>
<dbReference type="GO" id="GO:0032993">
    <property type="term" value="C:protein-DNA complex"/>
    <property type="evidence" value="ECO:0007669"/>
    <property type="project" value="TreeGrafter"/>
</dbReference>
<gene>
    <name evidence="6" type="ORF">DY245_36300</name>
</gene>
<comment type="caution">
    <text evidence="6">The sequence shown here is derived from an EMBL/GenBank/DDBJ whole genome shotgun (WGS) entry which is preliminary data.</text>
</comment>
<evidence type="ECO:0000256" key="1">
    <source>
        <dbReference type="ARBA" id="ARBA00009437"/>
    </source>
</evidence>
<comment type="similarity">
    <text evidence="1">Belongs to the LysR transcriptional regulatory family.</text>
</comment>
<dbReference type="RefSeq" id="WP_128511339.1">
    <property type="nucleotide sequence ID" value="NZ_QUAC01000409.1"/>
</dbReference>
<protein>
    <submittedName>
        <fullName evidence="6">LysR family transcriptional regulator</fullName>
    </submittedName>
</protein>